<dbReference type="InterPro" id="IPR054491">
    <property type="entry name" value="MGH1-like_GH"/>
</dbReference>
<dbReference type="GO" id="GO:0004573">
    <property type="term" value="F:Glc3Man9GlcNAc2 oligosaccharide glucosidase activity"/>
    <property type="evidence" value="ECO:0007669"/>
    <property type="project" value="InterPro"/>
</dbReference>
<protein>
    <submittedName>
        <fullName evidence="2">Glucosidase</fullName>
    </submittedName>
</protein>
<dbReference type="SUPFAM" id="SSF48208">
    <property type="entry name" value="Six-hairpin glycosidases"/>
    <property type="match status" value="1"/>
</dbReference>
<dbReference type="OrthoDB" id="9781878at2"/>
<dbReference type="InterPro" id="IPR008928">
    <property type="entry name" value="6-hairpin_glycosidase_sf"/>
</dbReference>
<accession>A0A1S2VH90</accession>
<evidence type="ECO:0000259" key="1">
    <source>
        <dbReference type="Pfam" id="PF22422"/>
    </source>
</evidence>
<keyword evidence="3" id="KW-1185">Reference proteome</keyword>
<evidence type="ECO:0000313" key="2">
    <source>
        <dbReference type="EMBL" id="OIN58103.1"/>
    </source>
</evidence>
<dbReference type="GO" id="GO:0009311">
    <property type="term" value="P:oligosaccharide metabolic process"/>
    <property type="evidence" value="ECO:0007669"/>
    <property type="project" value="InterPro"/>
</dbReference>
<reference evidence="2 3" key="1">
    <citation type="submission" date="2016-10" db="EMBL/GenBank/DDBJ databases">
        <title>Arsenicibacter rosenii gen. nov., sp. nov., an efficient arsenic-methylating bacterium isolated from an arsenic-contaminated paddy soil.</title>
        <authorList>
            <person name="Huang K."/>
        </authorList>
    </citation>
    <scope>NUCLEOTIDE SEQUENCE [LARGE SCALE GENOMIC DNA]</scope>
    <source>
        <strain evidence="2 3">SM-1</strain>
    </source>
</reference>
<dbReference type="InterPro" id="IPR012341">
    <property type="entry name" value="6hp_glycosidase-like_sf"/>
</dbReference>
<sequence length="890" mass="103918">MAAAEKLRIYDRPDNKGWKKWGPYLSERSWGTVREDYSPYGDAWNYVTHDMARSRAYRWGEEGIGGVSDNKGFICFALAFWNHKDSIIKERLFGLAGPEGNHGEDVKELYYYLDSTPTHSYMKMQYKYPQQEFPYNRLVIETMRRSRVDPEFELTDTGIFDQDEYFDIVIEYAKADQNDWLVKVTATNRSDKPAPITLLPTIWFRNVWSWGYEQFSARPILNGIATSQIEVNHRQLGKYKLYCEGANELLFCENETNTERLYGRANTTAYPKDSINNYIITGRKEFVNPNQIGTKASARYERVVPPKQSTTIRLRFSDTTHQGNPFASFDDIFEKRLAEANAFYDELQQNVTDPELRAIQRQAYAGMLWNKQFYYYNVNEWLKGDPKMPIPFQGRVYARNESWRHMYTANILSMPDKWEYPWFAAWDLAFHTLTLARLDPHFAKRQLAVILREYYMHPNGQIPAYEWNFSDVNPPVHAWATWRVYEIDRDLNGKGDIGFLERVFHKLLLNFTWWVNRKDVEGNNIFGGGFLGLDNIGVFDRSQPLPMGGRIEQADGTGWMAMYTLNMLRISCEIALTRPAYQDMASKFFEHFLHIASAMNNLGKQQISLWDEEDQFYYDVLHTPDNNARLLKIRSMVGLIPLFAVEILDEELLSKLPDFKRRIEWVLTNRPDLASLISRWHEPGKGATHLLSLLRGHRMKMLLKRMFDETEFLSDYGIRALSKFHEEHPYEFALNGEVFRVKYVPAESETSLFGGNSNWRGPVWFPVNFLLIDSLLKFYQYYGDDFELEYPTNSGEIMSIKEATVRVIGRLINIFKRDENTGQIPALGQVGKQQTDPNFDGLYLFYEYFHGDNGSGLGASHQTGWTGLIADLIEYWYQYQKQGVRQPVTK</sequence>
<gene>
    <name evidence="2" type="ORF">BLX24_16385</name>
</gene>
<dbReference type="PANTHER" id="PTHR10412:SF10">
    <property type="entry name" value="GLYCOSYL HYDROLASE FAMILY 63 C-TERMINAL DOMAIN-CONTAINING PROTEIN"/>
    <property type="match status" value="1"/>
</dbReference>
<dbReference type="Gene3D" id="1.50.10.10">
    <property type="match status" value="1"/>
</dbReference>
<feature type="domain" description="Mannosylglycerate hydrolase MGH1-like glycoside hydrolase" evidence="1">
    <location>
        <begin position="420"/>
        <end position="523"/>
    </location>
</feature>
<dbReference type="PANTHER" id="PTHR10412">
    <property type="entry name" value="MANNOSYL-OLIGOSACCHARIDE GLUCOSIDASE"/>
    <property type="match status" value="1"/>
</dbReference>
<comment type="caution">
    <text evidence="2">The sequence shown here is derived from an EMBL/GenBank/DDBJ whole genome shotgun (WGS) entry which is preliminary data.</text>
</comment>
<dbReference type="Proteomes" id="UP000181790">
    <property type="component" value="Unassembled WGS sequence"/>
</dbReference>
<dbReference type="RefSeq" id="WP_071504253.1">
    <property type="nucleotide sequence ID" value="NZ_MORL01000008.1"/>
</dbReference>
<proteinExistence type="predicted"/>
<dbReference type="EMBL" id="MORL01000008">
    <property type="protein sequence ID" value="OIN58103.1"/>
    <property type="molecule type" value="Genomic_DNA"/>
</dbReference>
<evidence type="ECO:0000313" key="3">
    <source>
        <dbReference type="Proteomes" id="UP000181790"/>
    </source>
</evidence>
<dbReference type="Pfam" id="PF22422">
    <property type="entry name" value="MGH1-like_GH"/>
    <property type="match status" value="1"/>
</dbReference>
<dbReference type="InterPro" id="IPR004888">
    <property type="entry name" value="Glycoside_hydrolase_63"/>
</dbReference>
<dbReference type="AlphaFoldDB" id="A0A1S2VH90"/>
<organism evidence="2 3">
    <name type="scientific">Arsenicibacter rosenii</name>
    <dbReference type="NCBI Taxonomy" id="1750698"/>
    <lineage>
        <taxon>Bacteria</taxon>
        <taxon>Pseudomonadati</taxon>
        <taxon>Bacteroidota</taxon>
        <taxon>Cytophagia</taxon>
        <taxon>Cytophagales</taxon>
        <taxon>Spirosomataceae</taxon>
        <taxon>Arsenicibacter</taxon>
    </lineage>
</organism>
<name>A0A1S2VH90_9BACT</name>